<evidence type="ECO:0000256" key="1">
    <source>
        <dbReference type="ARBA" id="ARBA00004162"/>
    </source>
</evidence>
<evidence type="ECO:0000256" key="4">
    <source>
        <dbReference type="ARBA" id="ARBA00022692"/>
    </source>
</evidence>
<dbReference type="SUPFAM" id="SSF103088">
    <property type="entry name" value="OmpA-like"/>
    <property type="match status" value="1"/>
</dbReference>
<dbReference type="Pfam" id="PF13677">
    <property type="entry name" value="MotB_plug"/>
    <property type="match status" value="1"/>
</dbReference>
<name>A0ABZ0YVQ0_9GAMM</name>
<keyword evidence="6 7" id="KW-0472">Membrane</keyword>
<evidence type="ECO:0000313" key="11">
    <source>
        <dbReference type="EMBL" id="WQH15292.1"/>
    </source>
</evidence>
<feature type="transmembrane region" description="Helical" evidence="9">
    <location>
        <begin position="45"/>
        <end position="69"/>
    </location>
</feature>
<dbReference type="PROSITE" id="PS51123">
    <property type="entry name" value="OMPA_2"/>
    <property type="match status" value="1"/>
</dbReference>
<feature type="compositionally biased region" description="Polar residues" evidence="8">
    <location>
        <begin position="82"/>
        <end position="94"/>
    </location>
</feature>
<feature type="compositionally biased region" description="Basic and acidic residues" evidence="8">
    <location>
        <begin position="1"/>
        <end position="14"/>
    </location>
</feature>
<comment type="similarity">
    <text evidence="2">Belongs to the MotB family.</text>
</comment>
<sequence length="326" mass="35062">MSADPSKQELELQEARVAAAARDGGRPWSEGWEPDARQVEDDQNYWLLTMVDLMTLLLTLFVLLAAYAYQHKAQNPIEPGSGAQTNQPANTDQPAASDATGDTDPPETVIGGDKPNPDARTASGDALIGERHERLFAEPGDAESHQQAPDRTAGSTMDAAGRDSGGQANETANDKAADQARALAGQFADMGDDVEVSTIADRVQLRVKDNILFPTAEAGLSQAGRELLTRLADRLDDSDYRITVEGHTDNRPIQTWRYPSNWELSAARAAAVVRELIDAGIRPRRLHAVGLADTQPIAGNGTAAGRAENRRVDLVLELPAAEENAR</sequence>
<dbReference type="PANTHER" id="PTHR30329:SF20">
    <property type="entry name" value="EXPORTED PROTEIN"/>
    <property type="match status" value="1"/>
</dbReference>
<reference evidence="11 12" key="1">
    <citation type="submission" date="2023-11" db="EMBL/GenBank/DDBJ databases">
        <title>MicrobeMod: A computational toolkit for identifying prokaryotic methylation and restriction-modification with nanopore sequencing.</title>
        <authorList>
            <person name="Crits-Christoph A."/>
            <person name="Kang S.C."/>
            <person name="Lee H."/>
            <person name="Ostrov N."/>
        </authorList>
    </citation>
    <scope>NUCLEOTIDE SEQUENCE [LARGE SCALE GENOMIC DNA]</scope>
    <source>
        <strain evidence="11 12">ATCC 49870</strain>
    </source>
</reference>
<accession>A0ABZ0YVQ0</accession>
<dbReference type="CDD" id="cd07185">
    <property type="entry name" value="OmpA_C-like"/>
    <property type="match status" value="1"/>
</dbReference>
<keyword evidence="12" id="KW-1185">Reference proteome</keyword>
<organism evidence="11 12">
    <name type="scientific">Guyparkeria halophila</name>
    <dbReference type="NCBI Taxonomy" id="47960"/>
    <lineage>
        <taxon>Bacteria</taxon>
        <taxon>Pseudomonadati</taxon>
        <taxon>Pseudomonadota</taxon>
        <taxon>Gammaproteobacteria</taxon>
        <taxon>Chromatiales</taxon>
        <taxon>Thioalkalibacteraceae</taxon>
        <taxon>Guyparkeria</taxon>
    </lineage>
</organism>
<feature type="region of interest" description="Disordered" evidence="8">
    <location>
        <begin position="78"/>
        <end position="123"/>
    </location>
</feature>
<dbReference type="InterPro" id="IPR050330">
    <property type="entry name" value="Bact_OuterMem_StrucFunc"/>
</dbReference>
<keyword evidence="5 9" id="KW-1133">Transmembrane helix</keyword>
<evidence type="ECO:0000256" key="6">
    <source>
        <dbReference type="ARBA" id="ARBA00023136"/>
    </source>
</evidence>
<evidence type="ECO:0000256" key="5">
    <source>
        <dbReference type="ARBA" id="ARBA00022989"/>
    </source>
</evidence>
<feature type="compositionally biased region" description="Polar residues" evidence="8">
    <location>
        <begin position="145"/>
        <end position="155"/>
    </location>
</feature>
<dbReference type="InterPro" id="IPR006665">
    <property type="entry name" value="OmpA-like"/>
</dbReference>
<feature type="region of interest" description="Disordered" evidence="8">
    <location>
        <begin position="1"/>
        <end position="35"/>
    </location>
</feature>
<evidence type="ECO:0000256" key="7">
    <source>
        <dbReference type="PROSITE-ProRule" id="PRU00473"/>
    </source>
</evidence>
<comment type="subcellular location">
    <subcellularLocation>
        <location evidence="1">Cell membrane</location>
        <topology evidence="1">Single-pass membrane protein</topology>
    </subcellularLocation>
</comment>
<evidence type="ECO:0000256" key="8">
    <source>
        <dbReference type="SAM" id="MobiDB-lite"/>
    </source>
</evidence>
<evidence type="ECO:0000256" key="3">
    <source>
        <dbReference type="ARBA" id="ARBA00022475"/>
    </source>
</evidence>
<protein>
    <submittedName>
        <fullName evidence="11">OmpA family protein</fullName>
    </submittedName>
</protein>
<proteinExistence type="inferred from homology"/>
<evidence type="ECO:0000313" key="12">
    <source>
        <dbReference type="Proteomes" id="UP001327459"/>
    </source>
</evidence>
<feature type="region of interest" description="Disordered" evidence="8">
    <location>
        <begin position="137"/>
        <end position="177"/>
    </location>
</feature>
<dbReference type="PANTHER" id="PTHR30329">
    <property type="entry name" value="STATOR ELEMENT OF FLAGELLAR MOTOR COMPLEX"/>
    <property type="match status" value="1"/>
</dbReference>
<dbReference type="EMBL" id="CP140153">
    <property type="protein sequence ID" value="WQH15292.1"/>
    <property type="molecule type" value="Genomic_DNA"/>
</dbReference>
<keyword evidence="4 9" id="KW-0812">Transmembrane</keyword>
<keyword evidence="3" id="KW-1003">Cell membrane</keyword>
<dbReference type="InterPro" id="IPR036737">
    <property type="entry name" value="OmpA-like_sf"/>
</dbReference>
<evidence type="ECO:0000259" key="10">
    <source>
        <dbReference type="PROSITE" id="PS51123"/>
    </source>
</evidence>
<dbReference type="InterPro" id="IPR025713">
    <property type="entry name" value="MotB-like_N_dom"/>
</dbReference>
<dbReference type="Pfam" id="PF00691">
    <property type="entry name" value="OmpA"/>
    <property type="match status" value="1"/>
</dbReference>
<evidence type="ECO:0000256" key="9">
    <source>
        <dbReference type="SAM" id="Phobius"/>
    </source>
</evidence>
<dbReference type="RefSeq" id="WP_322520323.1">
    <property type="nucleotide sequence ID" value="NZ_CP140153.1"/>
</dbReference>
<gene>
    <name evidence="11" type="ORF">SR882_05835</name>
</gene>
<dbReference type="Proteomes" id="UP001327459">
    <property type="component" value="Chromosome"/>
</dbReference>
<dbReference type="Gene3D" id="3.30.1330.60">
    <property type="entry name" value="OmpA-like domain"/>
    <property type="match status" value="1"/>
</dbReference>
<evidence type="ECO:0000256" key="2">
    <source>
        <dbReference type="ARBA" id="ARBA00008914"/>
    </source>
</evidence>
<feature type="domain" description="OmpA-like" evidence="10">
    <location>
        <begin position="200"/>
        <end position="320"/>
    </location>
</feature>